<sequence>MTRAADPRVRVPPGPVMRAGPAEGAEGGRPAAVAVRLRASGLILGSVGDRAAADGGADGGAEGDAPKPSAGGRTDYAGAVYGSILAASVVATAGTLGPFPRIKLVALLLITGLVFWAAHVYARIVGERLLHQPLTGEDVRRVAVAEWPIVKVAVPPAVAVAIGPLLDLGVEGTAWLALAVALAEQVGWATVPVLRAGASRRIVLLNGGVNLLLGVVLVVAKAALHY</sequence>
<keyword evidence="2" id="KW-0812">Transmembrane</keyword>
<comment type="caution">
    <text evidence="3">The sequence shown here is derived from an EMBL/GenBank/DDBJ whole genome shotgun (WGS) entry which is preliminary data.</text>
</comment>
<proteinExistence type="predicted"/>
<keyword evidence="4" id="KW-1185">Reference proteome</keyword>
<evidence type="ECO:0000256" key="2">
    <source>
        <dbReference type="SAM" id="Phobius"/>
    </source>
</evidence>
<gene>
    <name evidence="3" type="ORF">GCM10010430_36480</name>
</gene>
<reference evidence="3 4" key="1">
    <citation type="journal article" date="2019" name="Int. J. Syst. Evol. Microbiol.">
        <title>The Global Catalogue of Microorganisms (GCM) 10K type strain sequencing project: providing services to taxonomists for standard genome sequencing and annotation.</title>
        <authorList>
            <consortium name="The Broad Institute Genomics Platform"/>
            <consortium name="The Broad Institute Genome Sequencing Center for Infectious Disease"/>
            <person name="Wu L."/>
            <person name="Ma J."/>
        </authorList>
    </citation>
    <scope>NUCLEOTIDE SEQUENCE [LARGE SCALE GENOMIC DNA]</scope>
    <source>
        <strain evidence="3 4">JCM 7356</strain>
    </source>
</reference>
<dbReference type="EMBL" id="BAAATR010000015">
    <property type="protein sequence ID" value="GAA2250389.1"/>
    <property type="molecule type" value="Genomic_DNA"/>
</dbReference>
<evidence type="ECO:0000256" key="1">
    <source>
        <dbReference type="SAM" id="MobiDB-lite"/>
    </source>
</evidence>
<feature type="transmembrane region" description="Helical" evidence="2">
    <location>
        <begin position="102"/>
        <end position="122"/>
    </location>
</feature>
<keyword evidence="2" id="KW-0472">Membrane</keyword>
<accession>A0ABN3E8L5</accession>
<evidence type="ECO:0000313" key="3">
    <source>
        <dbReference type="EMBL" id="GAA2250389.1"/>
    </source>
</evidence>
<evidence type="ECO:0008006" key="5">
    <source>
        <dbReference type="Google" id="ProtNLM"/>
    </source>
</evidence>
<feature type="region of interest" description="Disordered" evidence="1">
    <location>
        <begin position="1"/>
        <end position="27"/>
    </location>
</feature>
<feature type="transmembrane region" description="Helical" evidence="2">
    <location>
        <begin position="203"/>
        <end position="224"/>
    </location>
</feature>
<keyword evidence="2" id="KW-1133">Transmembrane helix</keyword>
<dbReference type="Proteomes" id="UP001500305">
    <property type="component" value="Unassembled WGS sequence"/>
</dbReference>
<feature type="transmembrane region" description="Helical" evidence="2">
    <location>
        <begin position="76"/>
        <end position="96"/>
    </location>
</feature>
<protein>
    <recommendedName>
        <fullName evidence="5">Integral membrane protein</fullName>
    </recommendedName>
</protein>
<name>A0ABN3E8L5_9ACTN</name>
<feature type="compositionally biased region" description="Low complexity" evidence="1">
    <location>
        <begin position="16"/>
        <end position="27"/>
    </location>
</feature>
<evidence type="ECO:0000313" key="4">
    <source>
        <dbReference type="Proteomes" id="UP001500305"/>
    </source>
</evidence>
<organism evidence="3 4">
    <name type="scientific">Kitasatospora cystarginea</name>
    <dbReference type="NCBI Taxonomy" id="58350"/>
    <lineage>
        <taxon>Bacteria</taxon>
        <taxon>Bacillati</taxon>
        <taxon>Actinomycetota</taxon>
        <taxon>Actinomycetes</taxon>
        <taxon>Kitasatosporales</taxon>
        <taxon>Streptomycetaceae</taxon>
        <taxon>Kitasatospora</taxon>
    </lineage>
</organism>